<dbReference type="FunCoup" id="A0A2G5EYM1">
    <property type="interactions" value="1020"/>
</dbReference>
<gene>
    <name evidence="6" type="ORF">AQUCO_00300385v1</name>
</gene>
<organism evidence="6 7">
    <name type="scientific">Aquilegia coerulea</name>
    <name type="common">Rocky mountain columbine</name>
    <dbReference type="NCBI Taxonomy" id="218851"/>
    <lineage>
        <taxon>Eukaryota</taxon>
        <taxon>Viridiplantae</taxon>
        <taxon>Streptophyta</taxon>
        <taxon>Embryophyta</taxon>
        <taxon>Tracheophyta</taxon>
        <taxon>Spermatophyta</taxon>
        <taxon>Magnoliopsida</taxon>
        <taxon>Ranunculales</taxon>
        <taxon>Ranunculaceae</taxon>
        <taxon>Thalictroideae</taxon>
        <taxon>Aquilegia</taxon>
    </lineage>
</organism>
<dbReference type="InterPro" id="IPR016024">
    <property type="entry name" value="ARM-type_fold"/>
</dbReference>
<keyword evidence="2" id="KW-0813">Transport</keyword>
<feature type="compositionally biased region" description="Acidic residues" evidence="4">
    <location>
        <begin position="954"/>
        <end position="991"/>
    </location>
</feature>
<dbReference type="GO" id="GO:0006611">
    <property type="term" value="P:protein export from nucleus"/>
    <property type="evidence" value="ECO:0007669"/>
    <property type="project" value="TreeGrafter"/>
</dbReference>
<evidence type="ECO:0000256" key="3">
    <source>
        <dbReference type="ARBA" id="ARBA00023242"/>
    </source>
</evidence>
<dbReference type="OrthoDB" id="3268246at2759"/>
<feature type="region of interest" description="Disordered" evidence="4">
    <location>
        <begin position="951"/>
        <end position="991"/>
    </location>
</feature>
<dbReference type="PANTHER" id="PTHR10997">
    <property type="entry name" value="IMPORTIN-7, 8, 11"/>
    <property type="match status" value="1"/>
</dbReference>
<dbReference type="GO" id="GO:0005829">
    <property type="term" value="C:cytosol"/>
    <property type="evidence" value="ECO:0007669"/>
    <property type="project" value="TreeGrafter"/>
</dbReference>
<name>A0A2G5EYM1_AQUCA</name>
<dbReference type="InterPro" id="IPR011989">
    <property type="entry name" value="ARM-like"/>
</dbReference>
<keyword evidence="7" id="KW-1185">Reference proteome</keyword>
<dbReference type="Gene3D" id="1.25.10.10">
    <property type="entry name" value="Leucine-rich Repeat Variant"/>
    <property type="match status" value="1"/>
</dbReference>
<dbReference type="STRING" id="218851.A0A2G5EYM1"/>
<dbReference type="GO" id="GO:0005049">
    <property type="term" value="F:nuclear export signal receptor activity"/>
    <property type="evidence" value="ECO:0007669"/>
    <property type="project" value="TreeGrafter"/>
</dbReference>
<dbReference type="Proteomes" id="UP000230069">
    <property type="component" value="Unassembled WGS sequence"/>
</dbReference>
<dbReference type="GO" id="GO:0005635">
    <property type="term" value="C:nuclear envelope"/>
    <property type="evidence" value="ECO:0007669"/>
    <property type="project" value="TreeGrafter"/>
</dbReference>
<feature type="compositionally biased region" description="Basic residues" evidence="4">
    <location>
        <begin position="423"/>
        <end position="432"/>
    </location>
</feature>
<evidence type="ECO:0000259" key="5">
    <source>
        <dbReference type="Pfam" id="PF03810"/>
    </source>
</evidence>
<feature type="region of interest" description="Disordered" evidence="4">
    <location>
        <begin position="410"/>
        <end position="432"/>
    </location>
</feature>
<dbReference type="SUPFAM" id="SSF48371">
    <property type="entry name" value="ARM repeat"/>
    <property type="match status" value="1"/>
</dbReference>
<dbReference type="AlphaFoldDB" id="A0A2G5EYM1"/>
<sequence>METLIHQIAQLLNNTLSPDHTIVGSATGTLDRLSLLPDFPFALISIASGAQDQGQRIAAATYLKNFTRRHVDAEGAKVSIEFRNRLVHATLLAEPAVLKVLVEAFRYIIVKEFVKENSWPELVPELRSVIQNSNYVNESSHSQWKTINALTVLQSVLRPYQYFLNPKLEKEPVPRQLELIAQEILLPLLALFHNLVEKALSIKGRTEVDLEKILLLVCKCIYFSVRSHMPSALIPTLPSFCQDLFWILDSLRFDSTTPENDYSVRMKTGKRSLTIFCALVTRHRKHSDKLMPNIINCASKIVKHSININKLDFPTERVVSLAFDVISHVLETGPGWRLVSPHFSLLIESSIFPALVINEKDISEWEDDPDEYLQKNLPSNLEEISGWREDLFTARKSAINLLGVISLSKGPPMSSNSSSISSIKRKKGDKTKGKVRNNYMGDLLVLPFLSKFPVPSDPTAGQTNILNDYYGVLMAYGGLQDFLRERDLGYATTLVLNRVLPVYSLSKCLPYLVAAANWVLGELASCLPEEISADIYSSLLKALVMPDVEDVSCYPVRASAAGAIIELLENDYFPPDWLPLLQVVISRTDSEDDNESSILFQLLSSVVEAGSDNVIVHIPYIVSSMVVERGFSALAVMAQILEDSGPEEIDENEAHEKPRSYRASVARAFSALLRQVWLTPVETMGGEVFNALPPSSCINDVSKLLRFIMRFVTEAEEVLEMMVSELLTVWADLIADWHAWEEMEDLSIFDCINEVVHLCRKFELKNFYVKRMPSPPAPPVPQCSIIEGIGAFVSEAINQYPSATWKACSCVHLLLHVPKFSSEIEGVQQSLVIAFTQAAFLRFREIQSKPSALWKPLLLVISSCYLCYPDIVEKVLEKDGNNGFTAWASALSFISTSSFEPGLSAESEIKLIVMALVKVIERLLGPTEEQGCDLVRDCFVSLMEAVIRLKEVKDEEETEDEEADDDEEDGDEETDDEDSEDDEHEETEEEFLDRYAKASISLSNGIELEEGDVEDQDEELELGMFDEFDQERAALSLIERYNHIFMKRQSLPPQLITGFLNTFPEYSSRILNS</sequence>
<evidence type="ECO:0000313" key="6">
    <source>
        <dbReference type="EMBL" id="PIA60816.1"/>
    </source>
</evidence>
<accession>A0A2G5EYM1</accession>
<keyword evidence="3" id="KW-0539">Nucleus</keyword>
<dbReference type="EMBL" id="KZ305020">
    <property type="protein sequence ID" value="PIA60816.1"/>
    <property type="molecule type" value="Genomic_DNA"/>
</dbReference>
<dbReference type="GO" id="GO:0006606">
    <property type="term" value="P:protein import into nucleus"/>
    <property type="evidence" value="ECO:0007669"/>
    <property type="project" value="TreeGrafter"/>
</dbReference>
<feature type="domain" description="Importin N-terminal" evidence="5">
    <location>
        <begin position="26"/>
        <end position="72"/>
    </location>
</feature>
<evidence type="ECO:0000256" key="1">
    <source>
        <dbReference type="ARBA" id="ARBA00004123"/>
    </source>
</evidence>
<dbReference type="PANTHER" id="PTHR10997:SF29">
    <property type="entry name" value="ARM REPEAT SUPERFAMILY PROTEIN"/>
    <property type="match status" value="1"/>
</dbReference>
<dbReference type="GO" id="GO:0031267">
    <property type="term" value="F:small GTPase binding"/>
    <property type="evidence" value="ECO:0007669"/>
    <property type="project" value="InterPro"/>
</dbReference>
<evidence type="ECO:0000313" key="7">
    <source>
        <dbReference type="Proteomes" id="UP000230069"/>
    </source>
</evidence>
<proteinExistence type="predicted"/>
<dbReference type="InterPro" id="IPR001494">
    <property type="entry name" value="Importin-beta_N"/>
</dbReference>
<feature type="compositionally biased region" description="Low complexity" evidence="4">
    <location>
        <begin position="410"/>
        <end position="422"/>
    </location>
</feature>
<evidence type="ECO:0000256" key="4">
    <source>
        <dbReference type="SAM" id="MobiDB-lite"/>
    </source>
</evidence>
<dbReference type="InParanoid" id="A0A2G5EYM1"/>
<dbReference type="Pfam" id="PF03810">
    <property type="entry name" value="IBN_N"/>
    <property type="match status" value="1"/>
</dbReference>
<reference evidence="6 7" key="1">
    <citation type="submission" date="2017-09" db="EMBL/GenBank/DDBJ databases">
        <title>WGS assembly of Aquilegia coerulea Goldsmith.</title>
        <authorList>
            <person name="Hodges S."/>
            <person name="Kramer E."/>
            <person name="Nordborg M."/>
            <person name="Tomkins J."/>
            <person name="Borevitz J."/>
            <person name="Derieg N."/>
            <person name="Yan J."/>
            <person name="Mihaltcheva S."/>
            <person name="Hayes R.D."/>
            <person name="Rokhsar D."/>
        </authorList>
    </citation>
    <scope>NUCLEOTIDE SEQUENCE [LARGE SCALE GENOMIC DNA]</scope>
    <source>
        <strain evidence="7">cv. Goldsmith</strain>
    </source>
</reference>
<protein>
    <recommendedName>
        <fullName evidence="5">Importin N-terminal domain-containing protein</fullName>
    </recommendedName>
</protein>
<evidence type="ECO:0000256" key="2">
    <source>
        <dbReference type="ARBA" id="ARBA00022448"/>
    </source>
</evidence>
<comment type="subcellular location">
    <subcellularLocation>
        <location evidence="1">Nucleus</location>
    </subcellularLocation>
</comment>